<keyword evidence="3 6" id="KW-0808">Transferase</keyword>
<comment type="pathway">
    <text evidence="6">Cofactor biosynthesis; adenosylcobalamin biosynthesis; adenosylcobalamin from cob(II)yrinate a,c-diamide: step 2/7.</text>
</comment>
<feature type="domain" description="Cobalamin adenosyltransferase-like" evidence="7">
    <location>
        <begin position="3"/>
        <end position="166"/>
    </location>
</feature>
<dbReference type="GO" id="GO:0009236">
    <property type="term" value="P:cobalamin biosynthetic process"/>
    <property type="evidence" value="ECO:0007669"/>
    <property type="project" value="UniProtKB-UniRule"/>
</dbReference>
<accession>A0A317ESU9</accession>
<comment type="similarity">
    <text evidence="1 6">Belongs to the Cob(I)alamin adenosyltransferase family.</text>
</comment>
<dbReference type="InterPro" id="IPR036451">
    <property type="entry name" value="CblAdoTrfase-like_sf"/>
</dbReference>
<dbReference type="GO" id="GO:0005524">
    <property type="term" value="F:ATP binding"/>
    <property type="evidence" value="ECO:0007669"/>
    <property type="project" value="UniProtKB-UniRule"/>
</dbReference>
<dbReference type="PANTHER" id="PTHR12213:SF0">
    <property type="entry name" value="CORRINOID ADENOSYLTRANSFERASE MMAB"/>
    <property type="match status" value="1"/>
</dbReference>
<reference evidence="8 9" key="1">
    <citation type="submission" date="2018-05" db="EMBL/GenBank/DDBJ databases">
        <title>Pedobacter paludis sp. nov., isolated from wetland soil.</title>
        <authorList>
            <person name="Zhang Y."/>
            <person name="Wang G."/>
        </authorList>
    </citation>
    <scope>NUCLEOTIDE SEQUENCE [LARGE SCALE GENOMIC DNA]</scope>
    <source>
        <strain evidence="8 9">KCTC22721</strain>
    </source>
</reference>
<dbReference type="PANTHER" id="PTHR12213">
    <property type="entry name" value="CORRINOID ADENOSYLTRANSFERASE"/>
    <property type="match status" value="1"/>
</dbReference>
<dbReference type="UniPathway" id="UPA00148">
    <property type="reaction ID" value="UER00233"/>
</dbReference>
<dbReference type="EMBL" id="QGNZ01000001">
    <property type="protein sequence ID" value="PWS29157.1"/>
    <property type="molecule type" value="Genomic_DNA"/>
</dbReference>
<dbReference type="SUPFAM" id="SSF89028">
    <property type="entry name" value="Cobalamin adenosyltransferase-like"/>
    <property type="match status" value="1"/>
</dbReference>
<comment type="subunit">
    <text evidence="2">Homotrimer.</text>
</comment>
<dbReference type="Gene3D" id="1.20.1200.10">
    <property type="entry name" value="Cobalamin adenosyltransferase-like"/>
    <property type="match status" value="1"/>
</dbReference>
<gene>
    <name evidence="8" type="ORF">DHW03_04855</name>
</gene>
<evidence type="ECO:0000259" key="7">
    <source>
        <dbReference type="Pfam" id="PF01923"/>
    </source>
</evidence>
<keyword evidence="4 6" id="KW-0547">Nucleotide-binding</keyword>
<dbReference type="InterPro" id="IPR029499">
    <property type="entry name" value="PduO-typ"/>
</dbReference>
<evidence type="ECO:0000313" key="8">
    <source>
        <dbReference type="EMBL" id="PWS29157.1"/>
    </source>
</evidence>
<dbReference type="Pfam" id="PF01923">
    <property type="entry name" value="Cob_adeno_trans"/>
    <property type="match status" value="1"/>
</dbReference>
<sequence length="182" mass="20867">MKIYTKTGDKGQTSLIGGTRVPKYHLRIETYGTVDELNSYIGLIMCQAIDPLYQKLLKEIQDRLFTIGASLAADPEKSKMKIPDLHDADISLLEKEMDDMNELLPALQHFILPGGNTVVSYCHIARCVCRRAERLTVELAENSFVEERVTIYLNRLSDYLFVLARKLNMDFEAEENIWIPRI</sequence>
<dbReference type="AlphaFoldDB" id="A0A317ESU9"/>
<comment type="catalytic activity">
    <reaction evidence="6">
        <text>2 cob(II)yrinate a,c diamide + reduced [electron-transfer flavoprotein] + 2 ATP = 2 adenosylcob(III)yrinate a,c-diamide + 2 triphosphate + oxidized [electron-transfer flavoprotein] + 3 H(+)</text>
        <dbReference type="Rhea" id="RHEA:11528"/>
        <dbReference type="Rhea" id="RHEA-COMP:10685"/>
        <dbReference type="Rhea" id="RHEA-COMP:10686"/>
        <dbReference type="ChEBI" id="CHEBI:15378"/>
        <dbReference type="ChEBI" id="CHEBI:18036"/>
        <dbReference type="ChEBI" id="CHEBI:30616"/>
        <dbReference type="ChEBI" id="CHEBI:57692"/>
        <dbReference type="ChEBI" id="CHEBI:58307"/>
        <dbReference type="ChEBI" id="CHEBI:58503"/>
        <dbReference type="ChEBI" id="CHEBI:58537"/>
        <dbReference type="EC" id="2.5.1.17"/>
    </reaction>
</comment>
<evidence type="ECO:0000256" key="4">
    <source>
        <dbReference type="ARBA" id="ARBA00022741"/>
    </source>
</evidence>
<dbReference type="NCBIfam" id="TIGR00636">
    <property type="entry name" value="PduO_Nterm"/>
    <property type="match status" value="1"/>
</dbReference>
<evidence type="ECO:0000313" key="9">
    <source>
        <dbReference type="Proteomes" id="UP000245379"/>
    </source>
</evidence>
<evidence type="ECO:0000256" key="3">
    <source>
        <dbReference type="ARBA" id="ARBA00022679"/>
    </source>
</evidence>
<comment type="caution">
    <text evidence="8">The sequence shown here is derived from an EMBL/GenBank/DDBJ whole genome shotgun (WGS) entry which is preliminary data.</text>
</comment>
<dbReference type="Proteomes" id="UP000245379">
    <property type="component" value="Unassembled WGS sequence"/>
</dbReference>
<organism evidence="8 9">
    <name type="scientific">Pedobacter yonginense</name>
    <dbReference type="NCBI Taxonomy" id="651869"/>
    <lineage>
        <taxon>Bacteria</taxon>
        <taxon>Pseudomonadati</taxon>
        <taxon>Bacteroidota</taxon>
        <taxon>Sphingobacteriia</taxon>
        <taxon>Sphingobacteriales</taxon>
        <taxon>Sphingobacteriaceae</taxon>
        <taxon>Pedobacter</taxon>
    </lineage>
</organism>
<dbReference type="RefSeq" id="WP_109924585.1">
    <property type="nucleotide sequence ID" value="NZ_QGNZ01000001.1"/>
</dbReference>
<name>A0A317ESU9_9SPHI</name>
<dbReference type="EC" id="2.5.1.17" evidence="6"/>
<dbReference type="OrthoDB" id="9778896at2"/>
<evidence type="ECO:0000256" key="1">
    <source>
        <dbReference type="ARBA" id="ARBA00007487"/>
    </source>
</evidence>
<dbReference type="InterPro" id="IPR016030">
    <property type="entry name" value="CblAdoTrfase-like"/>
</dbReference>
<dbReference type="FunFam" id="1.20.1200.10:FF:000001">
    <property type="entry name" value="Cob(I)yrinic acid a,c-diamide adenosyltransferase"/>
    <property type="match status" value="1"/>
</dbReference>
<evidence type="ECO:0000256" key="6">
    <source>
        <dbReference type="RuleBase" id="RU366026"/>
    </source>
</evidence>
<protein>
    <recommendedName>
        <fullName evidence="6">Corrinoid adenosyltransferase</fullName>
        <ecNumber evidence="6">2.5.1.17</ecNumber>
    </recommendedName>
    <alternativeName>
        <fullName evidence="6">Cob(II)alamin adenosyltransferase</fullName>
    </alternativeName>
    <alternativeName>
        <fullName evidence="6">Cob(II)yrinic acid a,c-diamide adenosyltransferase</fullName>
    </alternativeName>
    <alternativeName>
        <fullName evidence="6">Cobinamide/cobalamin adenosyltransferase</fullName>
    </alternativeName>
</protein>
<proteinExistence type="inferred from homology"/>
<evidence type="ECO:0000256" key="5">
    <source>
        <dbReference type="ARBA" id="ARBA00022840"/>
    </source>
</evidence>
<keyword evidence="9" id="KW-1185">Reference proteome</keyword>
<comment type="catalytic activity">
    <reaction evidence="6">
        <text>2 cob(II)alamin + reduced [electron-transfer flavoprotein] + 2 ATP = 2 adenosylcob(III)alamin + 2 triphosphate + oxidized [electron-transfer flavoprotein] + 3 H(+)</text>
        <dbReference type="Rhea" id="RHEA:28671"/>
        <dbReference type="Rhea" id="RHEA-COMP:10685"/>
        <dbReference type="Rhea" id="RHEA-COMP:10686"/>
        <dbReference type="ChEBI" id="CHEBI:15378"/>
        <dbReference type="ChEBI" id="CHEBI:16304"/>
        <dbReference type="ChEBI" id="CHEBI:18036"/>
        <dbReference type="ChEBI" id="CHEBI:18408"/>
        <dbReference type="ChEBI" id="CHEBI:30616"/>
        <dbReference type="ChEBI" id="CHEBI:57692"/>
        <dbReference type="ChEBI" id="CHEBI:58307"/>
        <dbReference type="EC" id="2.5.1.17"/>
    </reaction>
</comment>
<dbReference type="GO" id="GO:0008817">
    <property type="term" value="F:corrinoid adenosyltransferase activity"/>
    <property type="evidence" value="ECO:0007669"/>
    <property type="project" value="UniProtKB-UniRule"/>
</dbReference>
<evidence type="ECO:0000256" key="2">
    <source>
        <dbReference type="ARBA" id="ARBA00011233"/>
    </source>
</evidence>
<keyword evidence="6" id="KW-0169">Cobalamin biosynthesis</keyword>
<keyword evidence="5 6" id="KW-0067">ATP-binding</keyword>